<evidence type="ECO:0000259" key="1">
    <source>
        <dbReference type="Pfam" id="PF13569"/>
    </source>
</evidence>
<name>A0ABP6XJY5_9ACTN</name>
<dbReference type="Proteomes" id="UP001500630">
    <property type="component" value="Unassembled WGS sequence"/>
</dbReference>
<keyword evidence="4" id="KW-1185">Reference proteome</keyword>
<organism evidence="3 4">
    <name type="scientific">Nonomuraea rosea</name>
    <dbReference type="NCBI Taxonomy" id="638574"/>
    <lineage>
        <taxon>Bacteria</taxon>
        <taxon>Bacillati</taxon>
        <taxon>Actinomycetota</taxon>
        <taxon>Actinomycetes</taxon>
        <taxon>Streptosporangiales</taxon>
        <taxon>Streptosporangiaceae</taxon>
        <taxon>Nonomuraea</taxon>
    </lineage>
</organism>
<dbReference type="InterPro" id="IPR025406">
    <property type="entry name" value="DUF4132"/>
</dbReference>
<comment type="caution">
    <text evidence="3">The sequence shown here is derived from an EMBL/GenBank/DDBJ whole genome shotgun (WGS) entry which is preliminary data.</text>
</comment>
<gene>
    <name evidence="3" type="ORF">GCM10022419_056090</name>
</gene>
<dbReference type="InterPro" id="IPR056639">
    <property type="entry name" value="DUF7737"/>
</dbReference>
<dbReference type="Pfam" id="PF24879">
    <property type="entry name" value="DUF7737"/>
    <property type="match status" value="1"/>
</dbReference>
<evidence type="ECO:0008006" key="5">
    <source>
        <dbReference type="Google" id="ProtNLM"/>
    </source>
</evidence>
<evidence type="ECO:0000313" key="3">
    <source>
        <dbReference type="EMBL" id="GAA3568029.1"/>
    </source>
</evidence>
<dbReference type="EMBL" id="BAABDQ010000012">
    <property type="protein sequence ID" value="GAA3568029.1"/>
    <property type="molecule type" value="Genomic_DNA"/>
</dbReference>
<feature type="domain" description="DUF7737" evidence="2">
    <location>
        <begin position="196"/>
        <end position="296"/>
    </location>
</feature>
<feature type="domain" description="DUF4132" evidence="1">
    <location>
        <begin position="3"/>
        <end position="78"/>
    </location>
</feature>
<evidence type="ECO:0000259" key="2">
    <source>
        <dbReference type="Pfam" id="PF24879"/>
    </source>
</evidence>
<accession>A0ABP6XJY5</accession>
<reference evidence="4" key="1">
    <citation type="journal article" date="2019" name="Int. J. Syst. Evol. Microbiol.">
        <title>The Global Catalogue of Microorganisms (GCM) 10K type strain sequencing project: providing services to taxonomists for standard genome sequencing and annotation.</title>
        <authorList>
            <consortium name="The Broad Institute Genomics Platform"/>
            <consortium name="The Broad Institute Genome Sequencing Center for Infectious Disease"/>
            <person name="Wu L."/>
            <person name="Ma J."/>
        </authorList>
    </citation>
    <scope>NUCLEOTIDE SEQUENCE [LARGE SCALE GENOMIC DNA]</scope>
    <source>
        <strain evidence="4">JCM 17326</strain>
    </source>
</reference>
<dbReference type="Pfam" id="PF13569">
    <property type="entry name" value="DUF4132"/>
    <property type="match status" value="1"/>
</dbReference>
<evidence type="ECO:0000313" key="4">
    <source>
        <dbReference type="Proteomes" id="UP001500630"/>
    </source>
</evidence>
<protein>
    <recommendedName>
        <fullName evidence="5">DUF4132 domain-containing protein</fullName>
    </recommendedName>
</protein>
<proteinExistence type="predicted"/>
<sequence>MADVRVRLWHPARAAREEVVRWREAVAGGRVRQPFKQAFREVYPLTPAEEATGVYSNRFAAHIVDYRRLYAMFKQRGWRTQMLGPWDGGDAGEATRVLAEGRWRAAFRHDYVYDGPGEYASTDQVRFHRRVDGDWREAPLAEVPALVFSEAMRDVDLFVAVTSIAADPEWADRGQDGRHLDYWRETSFGALAPSGEVRRDALARLLPRMAIAARCTLTDRYLVVRGDLRTYRIHLGSANILMDPGDVYLCIVAAPGQDAGLFLPFEEDGRLALILSKALLLARDTEIADESIVRQIKG</sequence>